<evidence type="ECO:0000313" key="3">
    <source>
        <dbReference type="Proteomes" id="UP001232493"/>
    </source>
</evidence>
<proteinExistence type="predicted"/>
<accession>A0ABY8PNL1</accession>
<evidence type="ECO:0000259" key="1">
    <source>
        <dbReference type="PROSITE" id="PS51154"/>
    </source>
</evidence>
<dbReference type="CDD" id="cd02907">
    <property type="entry name" value="Macro_Af1521_BAL-like"/>
    <property type="match status" value="1"/>
</dbReference>
<gene>
    <name evidence="2" type="ORF">JRV97_07210</name>
</gene>
<organism evidence="2 3">
    <name type="scientific">Marinitoga aeolica</name>
    <dbReference type="NCBI Taxonomy" id="2809031"/>
    <lineage>
        <taxon>Bacteria</taxon>
        <taxon>Thermotogati</taxon>
        <taxon>Thermotogota</taxon>
        <taxon>Thermotogae</taxon>
        <taxon>Petrotogales</taxon>
        <taxon>Petrotogaceae</taxon>
        <taxon>Marinitoga</taxon>
    </lineage>
</organism>
<dbReference type="Pfam" id="PF01661">
    <property type="entry name" value="Macro"/>
    <property type="match status" value="1"/>
</dbReference>
<protein>
    <submittedName>
        <fullName evidence="2">Macro domain-containing protein</fullName>
    </submittedName>
</protein>
<dbReference type="SUPFAM" id="SSF52949">
    <property type="entry name" value="Macro domain-like"/>
    <property type="match status" value="1"/>
</dbReference>
<dbReference type="PROSITE" id="PS51154">
    <property type="entry name" value="MACRO"/>
    <property type="match status" value="1"/>
</dbReference>
<dbReference type="InterPro" id="IPR002589">
    <property type="entry name" value="Macro_dom"/>
</dbReference>
<reference evidence="2 3" key="1">
    <citation type="submission" date="2021-02" db="EMBL/GenBank/DDBJ databases">
        <title>Characterization of Marinitoga sp. nov. str. BP5-C20A.</title>
        <authorList>
            <person name="Erauso G."/>
            <person name="Postec A."/>
        </authorList>
    </citation>
    <scope>NUCLEOTIDE SEQUENCE [LARGE SCALE GENOMIC DNA]</scope>
    <source>
        <strain evidence="2 3">BP5-C20A</strain>
    </source>
</reference>
<evidence type="ECO:0000313" key="2">
    <source>
        <dbReference type="EMBL" id="WGS64164.1"/>
    </source>
</evidence>
<dbReference type="EMBL" id="CP069362">
    <property type="protein sequence ID" value="WGS64164.1"/>
    <property type="molecule type" value="Genomic_DNA"/>
</dbReference>
<sequence>MNKVIFEKEINNIILKIVVGDLTKENVDAIVNAANSYLAHGGGVAAAIVRAGGRIIQEESNEYIKKNGIIKTGEIGITSGGRLKAKYVIHAVGPVWNGGNSNEEKHLYSAVYKSLEKADEMKLKTISLPAISSGIFGYPFEKACDVYSKAINDFSKTAKSLREIRFCFLEKKKALEFSRKV</sequence>
<dbReference type="InterPro" id="IPR043472">
    <property type="entry name" value="Macro_dom-like"/>
</dbReference>
<dbReference type="PANTHER" id="PTHR11106:SF111">
    <property type="entry name" value="MACRO DOMAIN-CONTAINING PROTEIN"/>
    <property type="match status" value="1"/>
</dbReference>
<keyword evidence="3" id="KW-1185">Reference proteome</keyword>
<dbReference type="Gene3D" id="3.40.220.10">
    <property type="entry name" value="Leucine Aminopeptidase, subunit E, domain 1"/>
    <property type="match status" value="1"/>
</dbReference>
<feature type="domain" description="Macro" evidence="1">
    <location>
        <begin position="2"/>
        <end position="181"/>
    </location>
</feature>
<dbReference type="PANTHER" id="PTHR11106">
    <property type="entry name" value="GANGLIOSIDE INDUCED DIFFERENTIATION ASSOCIATED PROTEIN 2-RELATED"/>
    <property type="match status" value="1"/>
</dbReference>
<name>A0ABY8PNL1_9BACT</name>
<dbReference type="Proteomes" id="UP001232493">
    <property type="component" value="Chromosome"/>
</dbReference>
<dbReference type="RefSeq" id="WP_280997589.1">
    <property type="nucleotide sequence ID" value="NZ_CP069362.1"/>
</dbReference>
<dbReference type="SMART" id="SM00506">
    <property type="entry name" value="A1pp"/>
    <property type="match status" value="1"/>
</dbReference>